<keyword evidence="7" id="KW-1185">Reference proteome</keyword>
<evidence type="ECO:0000313" key="6">
    <source>
        <dbReference type="EMBL" id="SDX78673.1"/>
    </source>
</evidence>
<evidence type="ECO:0000256" key="1">
    <source>
        <dbReference type="ARBA" id="ARBA00023015"/>
    </source>
</evidence>
<sequence>MARDAEKRTIQSVDRGCELLESLRRNGPSTISELAADSELSAGSVHTYLSTLRDHGFVDKDGTEYRLGSMFIPFGVRARNRSTLYAASKTIIQELALETGGCVHLMAEYDGRLLILEEVYGEDAIGKDFHIEKRGRLQRHVHCTAGGKAILAHLPESRVHEILDDHGLPSRTSRTITDRERLLEELETVRDRGYARNDQEHMPGIRAVGAPILHDEDGTVLGTVSVSGSAASWTGDRFERTIPAAVTEAANDIEIRIHSQERGV</sequence>
<dbReference type="PANTHER" id="PTHR30136">
    <property type="entry name" value="HELIX-TURN-HELIX TRANSCRIPTIONAL REGULATOR, ICLR FAMILY"/>
    <property type="match status" value="1"/>
</dbReference>
<dbReference type="RefSeq" id="WP_021072822.1">
    <property type="nucleotide sequence ID" value="NZ_FNPC01000001.1"/>
</dbReference>
<organism evidence="6 7">
    <name type="scientific">Halopenitus persicus</name>
    <dbReference type="NCBI Taxonomy" id="1048396"/>
    <lineage>
        <taxon>Archaea</taxon>
        <taxon>Methanobacteriati</taxon>
        <taxon>Methanobacteriota</taxon>
        <taxon>Stenosarchaea group</taxon>
        <taxon>Halobacteria</taxon>
        <taxon>Halobacteriales</taxon>
        <taxon>Haloferacaceae</taxon>
        <taxon>Halopenitus</taxon>
    </lineage>
</organism>
<evidence type="ECO:0000256" key="2">
    <source>
        <dbReference type="ARBA" id="ARBA00023125"/>
    </source>
</evidence>
<dbReference type="EMBL" id="FNPC01000001">
    <property type="protein sequence ID" value="SDX78673.1"/>
    <property type="molecule type" value="Genomic_DNA"/>
</dbReference>
<dbReference type="PANTHER" id="PTHR30136:SF35">
    <property type="entry name" value="HTH-TYPE TRANSCRIPTIONAL REGULATOR RV1719"/>
    <property type="match status" value="1"/>
</dbReference>
<dbReference type="PROSITE" id="PS51078">
    <property type="entry name" value="ICLR_ED"/>
    <property type="match status" value="1"/>
</dbReference>
<dbReference type="InterPro" id="IPR014757">
    <property type="entry name" value="Tscrpt_reg_IclR_C"/>
</dbReference>
<dbReference type="Pfam" id="PF01614">
    <property type="entry name" value="IclR_C"/>
    <property type="match status" value="1"/>
</dbReference>
<dbReference type="InterPro" id="IPR005471">
    <property type="entry name" value="Tscrpt_reg_IclR_N"/>
</dbReference>
<dbReference type="GeneID" id="43839647"/>
<evidence type="ECO:0000313" key="7">
    <source>
        <dbReference type="Proteomes" id="UP000199079"/>
    </source>
</evidence>
<dbReference type="GO" id="GO:0003700">
    <property type="term" value="F:DNA-binding transcription factor activity"/>
    <property type="evidence" value="ECO:0007669"/>
    <property type="project" value="TreeGrafter"/>
</dbReference>
<protein>
    <submittedName>
        <fullName evidence="6">Transcriptional regulator, IclR family</fullName>
    </submittedName>
</protein>
<gene>
    <name evidence="6" type="ORF">SAMN05216564_101463</name>
</gene>
<reference evidence="7" key="1">
    <citation type="submission" date="2016-10" db="EMBL/GenBank/DDBJ databases">
        <authorList>
            <person name="Varghese N."/>
            <person name="Submissions S."/>
        </authorList>
    </citation>
    <scope>NUCLEOTIDE SEQUENCE [LARGE SCALE GENOMIC DNA]</scope>
    <source>
        <strain evidence="7">DC30,IBRC 10041,KCTC 4046</strain>
    </source>
</reference>
<dbReference type="GO" id="GO:0045892">
    <property type="term" value="P:negative regulation of DNA-templated transcription"/>
    <property type="evidence" value="ECO:0007669"/>
    <property type="project" value="TreeGrafter"/>
</dbReference>
<dbReference type="InterPro" id="IPR029016">
    <property type="entry name" value="GAF-like_dom_sf"/>
</dbReference>
<dbReference type="InterPro" id="IPR036388">
    <property type="entry name" value="WH-like_DNA-bd_sf"/>
</dbReference>
<dbReference type="PROSITE" id="PS51077">
    <property type="entry name" value="HTH_ICLR"/>
    <property type="match status" value="1"/>
</dbReference>
<feature type="domain" description="HTH iclR-type" evidence="4">
    <location>
        <begin position="10"/>
        <end position="69"/>
    </location>
</feature>
<dbReference type="AlphaFoldDB" id="A0A1H3EIS1"/>
<evidence type="ECO:0000256" key="3">
    <source>
        <dbReference type="ARBA" id="ARBA00023163"/>
    </source>
</evidence>
<keyword evidence="1" id="KW-0805">Transcription regulation</keyword>
<dbReference type="Proteomes" id="UP000199079">
    <property type="component" value="Unassembled WGS sequence"/>
</dbReference>
<dbReference type="SMART" id="SM00346">
    <property type="entry name" value="HTH_ICLR"/>
    <property type="match status" value="1"/>
</dbReference>
<name>A0A1H3EIS1_9EURY</name>
<proteinExistence type="predicted"/>
<dbReference type="GO" id="GO:0003677">
    <property type="term" value="F:DNA binding"/>
    <property type="evidence" value="ECO:0007669"/>
    <property type="project" value="UniProtKB-KW"/>
</dbReference>
<feature type="domain" description="IclR-ED" evidence="5">
    <location>
        <begin position="70"/>
        <end position="259"/>
    </location>
</feature>
<keyword evidence="3" id="KW-0804">Transcription</keyword>
<dbReference type="SUPFAM" id="SSF46785">
    <property type="entry name" value="Winged helix' DNA-binding domain"/>
    <property type="match status" value="1"/>
</dbReference>
<dbReference type="SUPFAM" id="SSF55781">
    <property type="entry name" value="GAF domain-like"/>
    <property type="match status" value="1"/>
</dbReference>
<dbReference type="InterPro" id="IPR036390">
    <property type="entry name" value="WH_DNA-bd_sf"/>
</dbReference>
<dbReference type="OrthoDB" id="14763at2157"/>
<evidence type="ECO:0000259" key="4">
    <source>
        <dbReference type="PROSITE" id="PS51077"/>
    </source>
</evidence>
<evidence type="ECO:0000259" key="5">
    <source>
        <dbReference type="PROSITE" id="PS51078"/>
    </source>
</evidence>
<dbReference type="Gene3D" id="3.30.450.40">
    <property type="match status" value="1"/>
</dbReference>
<dbReference type="Pfam" id="PF09339">
    <property type="entry name" value="HTH_IclR"/>
    <property type="match status" value="1"/>
</dbReference>
<keyword evidence="2" id="KW-0238">DNA-binding</keyword>
<dbReference type="InterPro" id="IPR050707">
    <property type="entry name" value="HTH_MetabolicPath_Reg"/>
</dbReference>
<dbReference type="Gene3D" id="1.10.10.10">
    <property type="entry name" value="Winged helix-like DNA-binding domain superfamily/Winged helix DNA-binding domain"/>
    <property type="match status" value="1"/>
</dbReference>
<accession>A0A1H3EIS1</accession>